<feature type="domain" description="ABC transporter" evidence="9">
    <location>
        <begin position="4"/>
        <end position="240"/>
    </location>
</feature>
<evidence type="ECO:0000256" key="3">
    <source>
        <dbReference type="ARBA" id="ARBA00022741"/>
    </source>
</evidence>
<evidence type="ECO:0000256" key="7">
    <source>
        <dbReference type="ARBA" id="ARBA00066388"/>
    </source>
</evidence>
<sequence length="395" mass="43357">MPELTVEGLSKNYGNVAALDHVSFRVKDGEFFTLLGPSGCGKSTTLASIAGLEVPDDGRILVGDRVLFDSNTGRYLYPEERDVGLVFQSYALWPHMTVRENLAFPLKLRRVPKPDQDGRIRETLRLVELEGYEGRYPHQLSGGQQQRVALARALVYSPSILLLDEPLSNLDAKLRERARVWLSRLRRELGITTVYVTHDQVEALALSDRIAVMDSGHIRQVGTPFEVYEQPVDPFVADFIGTTNFLEGQIVSTGEDGVLVALDGDGTPLRVRAASAYREGVRVTLAVRPERIELEPGFDRVLSGGNGRNASKGAASVHSRNTAPGRVVARTYLGARYQYHVEVGSSVLRVETGSAIDADRVGVRFPEESCAIFPSSHPLGRPLRQPMPEGAVGEL</sequence>
<proteinExistence type="predicted"/>
<dbReference type="Gene3D" id="2.40.50.100">
    <property type="match status" value="1"/>
</dbReference>
<dbReference type="PROSITE" id="PS50893">
    <property type="entry name" value="ABC_TRANSPORTER_2"/>
    <property type="match status" value="1"/>
</dbReference>
<keyword evidence="3" id="KW-0547">Nucleotide-binding</keyword>
<dbReference type="PROSITE" id="PS00211">
    <property type="entry name" value="ABC_TRANSPORTER_1"/>
    <property type="match status" value="1"/>
</dbReference>
<dbReference type="InterPro" id="IPR003593">
    <property type="entry name" value="AAA+_ATPase"/>
</dbReference>
<keyword evidence="6" id="KW-0472">Membrane</keyword>
<dbReference type="SMART" id="SM00382">
    <property type="entry name" value="AAA"/>
    <property type="match status" value="1"/>
</dbReference>
<evidence type="ECO:0000313" key="11">
    <source>
        <dbReference type="Proteomes" id="UP000065807"/>
    </source>
</evidence>
<dbReference type="InterPro" id="IPR013611">
    <property type="entry name" value="Transp-assoc_OB_typ2"/>
</dbReference>
<dbReference type="InterPro" id="IPR027417">
    <property type="entry name" value="P-loop_NTPase"/>
</dbReference>
<dbReference type="FunFam" id="3.40.50.300:FF:000425">
    <property type="entry name" value="Probable ABC transporter, ATP-binding subunit"/>
    <property type="match status" value="1"/>
</dbReference>
<dbReference type="SUPFAM" id="SSF50331">
    <property type="entry name" value="MOP-like"/>
    <property type="match status" value="1"/>
</dbReference>
<evidence type="ECO:0000259" key="9">
    <source>
        <dbReference type="PROSITE" id="PS50893"/>
    </source>
</evidence>
<evidence type="ECO:0000256" key="4">
    <source>
        <dbReference type="ARBA" id="ARBA00022840"/>
    </source>
</evidence>
<dbReference type="InterPro" id="IPR003439">
    <property type="entry name" value="ABC_transporter-like_ATP-bd"/>
</dbReference>
<keyword evidence="1" id="KW-0813">Transport</keyword>
<evidence type="ECO:0000256" key="8">
    <source>
        <dbReference type="SAM" id="MobiDB-lite"/>
    </source>
</evidence>
<reference evidence="11" key="1">
    <citation type="submission" date="2015-07" db="EMBL/GenBank/DDBJ databases">
        <title>Complete genome sequence and phylogenetic analysis of Limnochorda pilosa.</title>
        <authorList>
            <person name="Watanabe M."/>
            <person name="Kojima H."/>
            <person name="Fukui M."/>
        </authorList>
    </citation>
    <scope>NUCLEOTIDE SEQUENCE [LARGE SCALE GENOMIC DNA]</scope>
    <source>
        <strain evidence="11">HC45</strain>
    </source>
</reference>
<evidence type="ECO:0000256" key="1">
    <source>
        <dbReference type="ARBA" id="ARBA00022448"/>
    </source>
</evidence>
<dbReference type="AlphaFoldDB" id="A0A0K2SP42"/>
<dbReference type="InterPro" id="IPR017871">
    <property type="entry name" value="ABC_transporter-like_CS"/>
</dbReference>
<dbReference type="GO" id="GO:0016887">
    <property type="term" value="F:ATP hydrolysis activity"/>
    <property type="evidence" value="ECO:0007669"/>
    <property type="project" value="InterPro"/>
</dbReference>
<reference evidence="11" key="2">
    <citation type="journal article" date="2016" name="Int. J. Syst. Evol. Microbiol.">
        <title>Complete genome sequence and cell structure of Limnochorda pilosa, a Gram-negative spore-former within the phylum Firmicutes.</title>
        <authorList>
            <person name="Watanabe M."/>
            <person name="Kojima H."/>
            <person name="Fukui M."/>
        </authorList>
    </citation>
    <scope>NUCLEOTIDE SEQUENCE [LARGE SCALE GENOMIC DNA]</scope>
    <source>
        <strain evidence="11">HC45</strain>
    </source>
</reference>
<dbReference type="EMBL" id="AP014924">
    <property type="protein sequence ID" value="BAS28594.1"/>
    <property type="molecule type" value="Genomic_DNA"/>
</dbReference>
<dbReference type="Pfam" id="PF08402">
    <property type="entry name" value="TOBE_2"/>
    <property type="match status" value="1"/>
</dbReference>
<dbReference type="GO" id="GO:0055052">
    <property type="term" value="C:ATP-binding cassette (ABC) transporter complex, substrate-binding subunit-containing"/>
    <property type="evidence" value="ECO:0007669"/>
    <property type="project" value="TreeGrafter"/>
</dbReference>
<gene>
    <name evidence="10" type="ORF">LIP_2764</name>
</gene>
<keyword evidence="5" id="KW-1278">Translocase</keyword>
<dbReference type="KEGG" id="lpil:LIP_2764"/>
<evidence type="ECO:0000256" key="6">
    <source>
        <dbReference type="ARBA" id="ARBA00023136"/>
    </source>
</evidence>
<dbReference type="GO" id="GO:0015418">
    <property type="term" value="F:ABC-type quaternary ammonium compound transporting activity"/>
    <property type="evidence" value="ECO:0007669"/>
    <property type="project" value="UniProtKB-EC"/>
</dbReference>
<name>A0A0K2SP42_LIMPI</name>
<evidence type="ECO:0000313" key="10">
    <source>
        <dbReference type="EMBL" id="BAS28594.1"/>
    </source>
</evidence>
<dbReference type="Gene3D" id="3.40.50.300">
    <property type="entry name" value="P-loop containing nucleotide triphosphate hydrolases"/>
    <property type="match status" value="1"/>
</dbReference>
<dbReference type="Proteomes" id="UP000065807">
    <property type="component" value="Chromosome"/>
</dbReference>
<accession>A0A0K2SP42</accession>
<dbReference type="RefSeq" id="WP_068139174.1">
    <property type="nucleotide sequence ID" value="NZ_AP014924.1"/>
</dbReference>
<dbReference type="Gene3D" id="2.40.50.140">
    <property type="entry name" value="Nucleic acid-binding proteins"/>
    <property type="match status" value="1"/>
</dbReference>
<dbReference type="InterPro" id="IPR008995">
    <property type="entry name" value="Mo/tungstate-bd_C_term_dom"/>
</dbReference>
<dbReference type="PANTHER" id="PTHR43875:SF15">
    <property type="entry name" value="TREHALOSE IMPORT ATP-BINDING PROTEIN SUGC"/>
    <property type="match status" value="1"/>
</dbReference>
<dbReference type="InterPro" id="IPR047641">
    <property type="entry name" value="ABC_transpr_MalK/UgpC-like"/>
</dbReference>
<keyword evidence="11" id="KW-1185">Reference proteome</keyword>
<evidence type="ECO:0000256" key="2">
    <source>
        <dbReference type="ARBA" id="ARBA00022475"/>
    </source>
</evidence>
<dbReference type="GO" id="GO:0005524">
    <property type="term" value="F:ATP binding"/>
    <property type="evidence" value="ECO:0007669"/>
    <property type="project" value="UniProtKB-KW"/>
</dbReference>
<protein>
    <recommendedName>
        <fullName evidence="7">ABC-type quaternary amine transporter</fullName>
        <ecNumber evidence="7">7.6.2.9</ecNumber>
    </recommendedName>
</protein>
<feature type="region of interest" description="Disordered" evidence="8">
    <location>
        <begin position="376"/>
        <end position="395"/>
    </location>
</feature>
<dbReference type="SUPFAM" id="SSF52540">
    <property type="entry name" value="P-loop containing nucleoside triphosphate hydrolases"/>
    <property type="match status" value="1"/>
</dbReference>
<dbReference type="STRING" id="1555112.LIP_2764"/>
<organism evidence="10 11">
    <name type="scientific">Limnochorda pilosa</name>
    <dbReference type="NCBI Taxonomy" id="1555112"/>
    <lineage>
        <taxon>Bacteria</taxon>
        <taxon>Bacillati</taxon>
        <taxon>Bacillota</taxon>
        <taxon>Limnochordia</taxon>
        <taxon>Limnochordales</taxon>
        <taxon>Limnochordaceae</taxon>
        <taxon>Limnochorda</taxon>
    </lineage>
</organism>
<keyword evidence="2" id="KW-1003">Cell membrane</keyword>
<dbReference type="PANTHER" id="PTHR43875">
    <property type="entry name" value="MALTODEXTRIN IMPORT ATP-BINDING PROTEIN MSMX"/>
    <property type="match status" value="1"/>
</dbReference>
<dbReference type="InterPro" id="IPR012340">
    <property type="entry name" value="NA-bd_OB-fold"/>
</dbReference>
<dbReference type="EC" id="7.6.2.9" evidence="7"/>
<dbReference type="OrthoDB" id="9802264at2"/>
<dbReference type="Pfam" id="PF00005">
    <property type="entry name" value="ABC_tran"/>
    <property type="match status" value="1"/>
</dbReference>
<evidence type="ECO:0000256" key="5">
    <source>
        <dbReference type="ARBA" id="ARBA00022967"/>
    </source>
</evidence>
<dbReference type="PATRIC" id="fig|1555112.3.peg.2806"/>
<keyword evidence="4 10" id="KW-0067">ATP-binding</keyword>